<feature type="non-terminal residue" evidence="1">
    <location>
        <position position="19"/>
    </location>
</feature>
<evidence type="ECO:0000313" key="2">
    <source>
        <dbReference type="Proteomes" id="UP000008980"/>
    </source>
</evidence>
<dbReference type="KEGG" id="ldo:LDBPK_361130"/>
<reference evidence="1 2" key="1">
    <citation type="journal article" date="2011" name="Genome Res.">
        <title>Whole genome sequencing of multiple Leishmania donovani clinical isolates provides insights into population structure and mechanisms of drug resistance.</title>
        <authorList>
            <person name="Downing T."/>
            <person name="Imamura H."/>
            <person name="Decuypere S."/>
            <person name="Clark T.G."/>
            <person name="Coombs G.H."/>
            <person name="Cotton J.A."/>
            <person name="Hilley J.D."/>
            <person name="de Doncker S."/>
            <person name="Maes I."/>
            <person name="Mottram J.C."/>
            <person name="Quail M.A."/>
            <person name="Rijal S."/>
            <person name="Sanders M."/>
            <person name="Schonian G."/>
            <person name="Stark O."/>
            <person name="Sundar S."/>
            <person name="Vanaerschot M."/>
            <person name="Hertz-Fowler C."/>
            <person name="Dujardin J.C."/>
            <person name="Berriman M."/>
        </authorList>
    </citation>
    <scope>NUCLEOTIDE SEQUENCE [LARGE SCALE GENOMIC DNA]</scope>
    <source>
        <strain evidence="1 2">BPK282A1</strain>
    </source>
</reference>
<dbReference type="GeneID" id="13388115"/>
<dbReference type="GO" id="GO:0005840">
    <property type="term" value="C:ribosome"/>
    <property type="evidence" value="ECO:0007669"/>
    <property type="project" value="UniProtKB-KW"/>
</dbReference>
<sequence>MRTIECEFSHFAVHPGHGR</sequence>
<accession>E9BTH3</accession>
<keyword evidence="1" id="KW-0689">Ribosomal protein</keyword>
<dbReference type="RefSeq" id="XP_003865230.1">
    <property type="nucleotide sequence ID" value="XM_003865182.1"/>
</dbReference>
<dbReference type="AlphaFoldDB" id="E9BTH3"/>
<evidence type="ECO:0000313" key="1">
    <source>
        <dbReference type="EMBL" id="CBZ38552.1"/>
    </source>
</evidence>
<name>E9BTH3_LEIDO</name>
<dbReference type="Proteomes" id="UP000008980">
    <property type="component" value="Chromosome 36"/>
</dbReference>
<reference evidence="2" key="2">
    <citation type="submission" date="2011-02" db="EMBL/GenBank/DDBJ databases">
        <title>Whole genome sequencing of Leishmania donovani clinical lines reveals dynamic variation related to drug resistance.</title>
        <authorList>
            <person name="Downing T."/>
            <person name="Imamura H."/>
            <person name="Sanders M."/>
            <person name="Decuypere S."/>
            <person name="Hertz-Fowler C."/>
            <person name="Clark T.G."/>
            <person name="Rijal S."/>
            <person name="Sundar S."/>
            <person name="Quail M.A."/>
            <person name="De Doncker S."/>
            <person name="Maes I."/>
            <person name="Vanaerschot M."/>
            <person name="Stark O."/>
            <person name="Schonian G."/>
            <person name="Dujardin J.C."/>
            <person name="Berriman M."/>
        </authorList>
    </citation>
    <scope>NUCLEOTIDE SEQUENCE [LARGE SCALE GENOMIC DNA]</scope>
    <source>
        <strain evidence="2">BPK282A1</strain>
    </source>
</reference>
<proteinExistence type="predicted"/>
<dbReference type="EMBL" id="FR799623">
    <property type="protein sequence ID" value="CBZ38552.1"/>
    <property type="molecule type" value="Genomic_DNA"/>
</dbReference>
<organism evidence="1 2">
    <name type="scientific">Leishmania donovani</name>
    <dbReference type="NCBI Taxonomy" id="5661"/>
    <lineage>
        <taxon>Eukaryota</taxon>
        <taxon>Discoba</taxon>
        <taxon>Euglenozoa</taxon>
        <taxon>Kinetoplastea</taxon>
        <taxon>Metakinetoplastina</taxon>
        <taxon>Trypanosomatida</taxon>
        <taxon>Trypanosomatidae</taxon>
        <taxon>Leishmaniinae</taxon>
        <taxon>Leishmania</taxon>
    </lineage>
</organism>
<keyword evidence="1" id="KW-0687">Ribonucleoprotein</keyword>
<protein>
    <submittedName>
        <fullName evidence="1">Ribosomal protein L24, putative</fullName>
    </submittedName>
</protein>
<dbReference type="VEuPathDB" id="TriTrypDB:LdBPK_361130.1"/>
<gene>
    <name evidence="1" type="ORF">LDBPK_361130</name>
</gene>